<keyword evidence="1" id="KW-0472">Membrane</keyword>
<name>A0AAV4PJT6_CAEEX</name>
<evidence type="ECO:0000313" key="2">
    <source>
        <dbReference type="EMBL" id="GIX97612.1"/>
    </source>
</evidence>
<sequence length="113" mass="12307">MEMPNHSSSIAGSCKSIAVALYITLMVFWYRLPRFKFDSTTNPSTLFPALPSLTMVSCVGFETVSRMSLLIRCDGVNTLGWQQCSLVAVAANQFNVMTGYLGSSTSSDMSFAL</sequence>
<protein>
    <submittedName>
        <fullName evidence="2">Uncharacterized protein</fullName>
    </submittedName>
</protein>
<evidence type="ECO:0000256" key="1">
    <source>
        <dbReference type="SAM" id="Phobius"/>
    </source>
</evidence>
<feature type="transmembrane region" description="Helical" evidence="1">
    <location>
        <begin position="12"/>
        <end position="32"/>
    </location>
</feature>
<dbReference type="EMBL" id="BPLR01004799">
    <property type="protein sequence ID" value="GIX97612.1"/>
    <property type="molecule type" value="Genomic_DNA"/>
</dbReference>
<reference evidence="2 3" key="1">
    <citation type="submission" date="2021-06" db="EMBL/GenBank/DDBJ databases">
        <title>Caerostris extrusa draft genome.</title>
        <authorList>
            <person name="Kono N."/>
            <person name="Arakawa K."/>
        </authorList>
    </citation>
    <scope>NUCLEOTIDE SEQUENCE [LARGE SCALE GENOMIC DNA]</scope>
</reference>
<keyword evidence="1" id="KW-0812">Transmembrane</keyword>
<evidence type="ECO:0000313" key="3">
    <source>
        <dbReference type="Proteomes" id="UP001054945"/>
    </source>
</evidence>
<accession>A0AAV4PJT6</accession>
<keyword evidence="1" id="KW-1133">Transmembrane helix</keyword>
<dbReference type="Proteomes" id="UP001054945">
    <property type="component" value="Unassembled WGS sequence"/>
</dbReference>
<organism evidence="2 3">
    <name type="scientific">Caerostris extrusa</name>
    <name type="common">Bark spider</name>
    <name type="synonym">Caerostris bankana</name>
    <dbReference type="NCBI Taxonomy" id="172846"/>
    <lineage>
        <taxon>Eukaryota</taxon>
        <taxon>Metazoa</taxon>
        <taxon>Ecdysozoa</taxon>
        <taxon>Arthropoda</taxon>
        <taxon>Chelicerata</taxon>
        <taxon>Arachnida</taxon>
        <taxon>Araneae</taxon>
        <taxon>Araneomorphae</taxon>
        <taxon>Entelegynae</taxon>
        <taxon>Araneoidea</taxon>
        <taxon>Araneidae</taxon>
        <taxon>Caerostris</taxon>
    </lineage>
</organism>
<comment type="caution">
    <text evidence="2">The sequence shown here is derived from an EMBL/GenBank/DDBJ whole genome shotgun (WGS) entry which is preliminary data.</text>
</comment>
<keyword evidence="3" id="KW-1185">Reference proteome</keyword>
<proteinExistence type="predicted"/>
<gene>
    <name evidence="2" type="ORF">CEXT_432761</name>
</gene>
<dbReference type="AlphaFoldDB" id="A0AAV4PJT6"/>